<dbReference type="EMBL" id="JAVDSC010000008">
    <property type="protein sequence ID" value="MDR6629974.1"/>
    <property type="molecule type" value="Genomic_DNA"/>
</dbReference>
<dbReference type="AlphaFoldDB" id="A0AAW3VGR8"/>
<proteinExistence type="predicted"/>
<evidence type="ECO:0000313" key="2">
    <source>
        <dbReference type="EMBL" id="MDR6629974.1"/>
    </source>
</evidence>
<organism evidence="1 3">
    <name type="scientific">Acinetobacter lwoffii</name>
    <dbReference type="NCBI Taxonomy" id="28090"/>
    <lineage>
        <taxon>Bacteria</taxon>
        <taxon>Pseudomonadati</taxon>
        <taxon>Pseudomonadota</taxon>
        <taxon>Gammaproteobacteria</taxon>
        <taxon>Moraxellales</taxon>
        <taxon>Moraxellaceae</taxon>
        <taxon>Acinetobacter</taxon>
    </lineage>
</organism>
<evidence type="ECO:0000313" key="3">
    <source>
        <dbReference type="Proteomes" id="UP000548425"/>
    </source>
</evidence>
<name>A0AAW3VGR8_ACILW</name>
<reference evidence="2" key="2">
    <citation type="submission" date="2023-07" db="EMBL/GenBank/DDBJ databases">
        <title>Sorghum-associated microbial communities from plants grown in Nebraska, USA.</title>
        <authorList>
            <person name="Schachtman D."/>
        </authorList>
    </citation>
    <scope>NUCLEOTIDE SEQUENCE</scope>
    <source>
        <strain evidence="2">BE44</strain>
    </source>
</reference>
<accession>A0AAW3VGR8</accession>
<dbReference type="Proteomes" id="UP000548425">
    <property type="component" value="Unassembled WGS sequence"/>
</dbReference>
<reference evidence="1 3" key="1">
    <citation type="submission" date="2020-08" db="EMBL/GenBank/DDBJ databases">
        <title>Functional genomics of gut bacteria from endangered species of beetles.</title>
        <authorList>
            <person name="Carlos-Shanley C."/>
        </authorList>
    </citation>
    <scope>NUCLEOTIDE SEQUENCE [LARGE SCALE GENOMIC DNA]</scope>
    <source>
        <strain evidence="1 3">S00127</strain>
    </source>
</reference>
<comment type="caution">
    <text evidence="1">The sequence shown here is derived from an EMBL/GenBank/DDBJ whole genome shotgun (WGS) entry which is preliminary data.</text>
</comment>
<protein>
    <submittedName>
        <fullName evidence="1">Uncharacterized protein</fullName>
    </submittedName>
</protein>
<evidence type="ECO:0000313" key="1">
    <source>
        <dbReference type="EMBL" id="MBB6363646.1"/>
    </source>
</evidence>
<sequence>MMQFIFCLFGLHGATEINYTCDHDEVKQCRDCLKNIE</sequence>
<dbReference type="Proteomes" id="UP001262767">
    <property type="component" value="Unassembled WGS sequence"/>
</dbReference>
<gene>
    <name evidence="1" type="ORF">HNP34_001786</name>
    <name evidence="2" type="ORF">J2X86_002026</name>
</gene>
<dbReference type="EMBL" id="JACHLA010000008">
    <property type="protein sequence ID" value="MBB6363646.1"/>
    <property type="molecule type" value="Genomic_DNA"/>
</dbReference>